<name>A0A2P5HZM9_DIAHE</name>
<reference evidence="2" key="1">
    <citation type="submission" date="2017-09" db="EMBL/GenBank/DDBJ databases">
        <title>Polyketide synthases of a Diaporthe helianthi virulent isolate.</title>
        <authorList>
            <person name="Baroncelli R."/>
        </authorList>
    </citation>
    <scope>NUCLEOTIDE SEQUENCE [LARGE SCALE GENOMIC DNA]</scope>
    <source>
        <strain evidence="2">7/96</strain>
    </source>
</reference>
<sequence length="509" mass="55228">MVSPDPSIIAAGLPQPPRASDTSSRKRTADEDNNSESTTTKKAALDARGPWKMRRSGTLASFHGSMRPSTFSQCASLSRSVSGEHEPLSQPTPTKFDIPAVQSAFIRGEVLSSASSSVSPLSSAPTSFTSFQLSNEVRHSLNHATTGRPDGTSPLPSQVSRPAAPRAPQPPSRFIPQFGPAHRSPPDSACDDQRSQNSHADSEDQPLAYAKSDSPSFGHRLRKAQEQSEAWNYIVDKLEFVTCTCKGDRERQALLKILGLPRKNDLDDKPMRETDRHQRRYNVIMGAILHVVGVVGHCDACSLHSRKNWEHREKTCIGLPPEASGPGYQELVDFVAGRCSNCIRSNYRPASCHFTAGDGGPVDFPQAEGFGIPHAAANHTSTSGSTPPQNRATSQRSKIPTRHNPPHPPPLVPTPQAEGPVAEKENDAEAIIRDAILVGFRASTQLQPQEQRGFHDWLMALLSFSSSSPGLEDQALAALARLRQLDPGVQVDIRRRILQMLPGAMGRSA</sequence>
<gene>
    <name evidence="2" type="ORF">DHEL01_v205903</name>
</gene>
<feature type="compositionally biased region" description="Polar residues" evidence="1">
    <location>
        <begin position="378"/>
        <end position="398"/>
    </location>
</feature>
<feature type="region of interest" description="Disordered" evidence="1">
    <location>
        <begin position="367"/>
        <end position="423"/>
    </location>
</feature>
<protein>
    <submittedName>
        <fullName evidence="2">Uncharacterized protein</fullName>
    </submittedName>
</protein>
<dbReference type="AlphaFoldDB" id="A0A2P5HZM9"/>
<evidence type="ECO:0000313" key="2">
    <source>
        <dbReference type="EMBL" id="POS75707.1"/>
    </source>
</evidence>
<dbReference type="OrthoDB" id="5222484at2759"/>
<dbReference type="InParanoid" id="A0A2P5HZM9"/>
<evidence type="ECO:0000313" key="3">
    <source>
        <dbReference type="Proteomes" id="UP000094444"/>
    </source>
</evidence>
<evidence type="ECO:0000256" key="1">
    <source>
        <dbReference type="SAM" id="MobiDB-lite"/>
    </source>
</evidence>
<keyword evidence="3" id="KW-1185">Reference proteome</keyword>
<comment type="caution">
    <text evidence="2">The sequence shown here is derived from an EMBL/GenBank/DDBJ whole genome shotgun (WGS) entry which is preliminary data.</text>
</comment>
<feature type="compositionally biased region" description="Polar residues" evidence="1">
    <location>
        <begin position="67"/>
        <end position="81"/>
    </location>
</feature>
<dbReference type="Proteomes" id="UP000094444">
    <property type="component" value="Unassembled WGS sequence"/>
</dbReference>
<accession>A0A2P5HZM9</accession>
<feature type="region of interest" description="Disordered" evidence="1">
    <location>
        <begin position="142"/>
        <end position="218"/>
    </location>
</feature>
<dbReference type="EMBL" id="MAVT02000454">
    <property type="protein sequence ID" value="POS75707.1"/>
    <property type="molecule type" value="Genomic_DNA"/>
</dbReference>
<feature type="region of interest" description="Disordered" evidence="1">
    <location>
        <begin position="1"/>
        <end position="95"/>
    </location>
</feature>
<organism evidence="2 3">
    <name type="scientific">Diaporthe helianthi</name>
    <dbReference type="NCBI Taxonomy" id="158607"/>
    <lineage>
        <taxon>Eukaryota</taxon>
        <taxon>Fungi</taxon>
        <taxon>Dikarya</taxon>
        <taxon>Ascomycota</taxon>
        <taxon>Pezizomycotina</taxon>
        <taxon>Sordariomycetes</taxon>
        <taxon>Sordariomycetidae</taxon>
        <taxon>Diaporthales</taxon>
        <taxon>Diaporthaceae</taxon>
        <taxon>Diaporthe</taxon>
    </lineage>
</organism>
<proteinExistence type="predicted"/>